<reference evidence="1" key="1">
    <citation type="journal article" date="2021" name="Proc. Natl. Acad. Sci. U.S.A.">
        <title>A Catalog of Tens of Thousands of Viruses from Human Metagenomes Reveals Hidden Associations with Chronic Diseases.</title>
        <authorList>
            <person name="Tisza M.J."/>
            <person name="Buck C.B."/>
        </authorList>
    </citation>
    <scope>NUCLEOTIDE SEQUENCE</scope>
    <source>
        <strain evidence="1">Ct4yW2</strain>
    </source>
</reference>
<organism evidence="1">
    <name type="scientific">Myoviridae sp. ct4yW2</name>
    <dbReference type="NCBI Taxonomy" id="2827286"/>
    <lineage>
        <taxon>Viruses</taxon>
        <taxon>Duplodnaviria</taxon>
        <taxon>Heunggongvirae</taxon>
        <taxon>Uroviricota</taxon>
        <taxon>Caudoviricetes</taxon>
    </lineage>
</organism>
<proteinExistence type="predicted"/>
<dbReference type="EMBL" id="BK015849">
    <property type="protein sequence ID" value="DAE28041.1"/>
    <property type="molecule type" value="Genomic_DNA"/>
</dbReference>
<protein>
    <submittedName>
        <fullName evidence="1">Uncharacterized protein</fullName>
    </submittedName>
</protein>
<accession>A0A8S5RAE0</accession>
<sequence length="52" mass="6120">MSCHNSYCVFDSFSDSHLTKIIQKSDSAKKRMCVSCDWPFFNLLQPYRPIPF</sequence>
<name>A0A8S5RAE0_9CAUD</name>
<evidence type="ECO:0000313" key="1">
    <source>
        <dbReference type="EMBL" id="DAE28041.1"/>
    </source>
</evidence>